<protein>
    <recommendedName>
        <fullName evidence="1">Spermatogenesis-associated protein 20-like TRX domain-containing protein</fullName>
    </recommendedName>
</protein>
<dbReference type="Gene3D" id="1.50.10.10">
    <property type="match status" value="2"/>
</dbReference>
<dbReference type="AlphaFoldDB" id="A0A212JIB0"/>
<dbReference type="SUPFAM" id="SSF48208">
    <property type="entry name" value="Six-hairpin glycosidases"/>
    <property type="match status" value="1"/>
</dbReference>
<organism evidence="2">
    <name type="scientific">uncultured delta proteobacterium</name>
    <dbReference type="NCBI Taxonomy" id="34034"/>
    <lineage>
        <taxon>Bacteria</taxon>
        <taxon>Deltaproteobacteria</taxon>
        <taxon>environmental samples</taxon>
    </lineage>
</organism>
<dbReference type="Pfam" id="PF03190">
    <property type="entry name" value="Thioredox_DsbH"/>
    <property type="match status" value="1"/>
</dbReference>
<evidence type="ECO:0000313" key="2">
    <source>
        <dbReference type="EMBL" id="SBV99199.1"/>
    </source>
</evidence>
<dbReference type="GO" id="GO:0005975">
    <property type="term" value="P:carbohydrate metabolic process"/>
    <property type="evidence" value="ECO:0007669"/>
    <property type="project" value="InterPro"/>
</dbReference>
<dbReference type="PANTHER" id="PTHR42899">
    <property type="entry name" value="SPERMATOGENESIS-ASSOCIATED PROTEIN 20"/>
    <property type="match status" value="1"/>
</dbReference>
<gene>
    <name evidence="2" type="ORF">KL86DPRO_11537</name>
</gene>
<dbReference type="InterPro" id="IPR004879">
    <property type="entry name" value="Ssp411-like_TRX"/>
</dbReference>
<dbReference type="PANTHER" id="PTHR42899:SF1">
    <property type="entry name" value="SPERMATOGENESIS-ASSOCIATED PROTEIN 20"/>
    <property type="match status" value="1"/>
</dbReference>
<dbReference type="InterPro" id="IPR036249">
    <property type="entry name" value="Thioredoxin-like_sf"/>
</dbReference>
<dbReference type="EMBL" id="FLUQ01000001">
    <property type="protein sequence ID" value="SBV99199.1"/>
    <property type="molecule type" value="Genomic_DNA"/>
</dbReference>
<dbReference type="CDD" id="cd02955">
    <property type="entry name" value="SSP411"/>
    <property type="match status" value="1"/>
</dbReference>
<dbReference type="PIRSF" id="PIRSF006402">
    <property type="entry name" value="UCP006402_thioredoxin"/>
    <property type="match status" value="1"/>
</dbReference>
<reference evidence="2" key="1">
    <citation type="submission" date="2016-04" db="EMBL/GenBank/DDBJ databases">
        <authorList>
            <person name="Evans L.H."/>
            <person name="Alamgir A."/>
            <person name="Owens N."/>
            <person name="Weber N.D."/>
            <person name="Virtaneva K."/>
            <person name="Barbian K."/>
            <person name="Babar A."/>
            <person name="Rosenke K."/>
        </authorList>
    </citation>
    <scope>NUCLEOTIDE SEQUENCE</scope>
    <source>
        <strain evidence="2">86</strain>
    </source>
</reference>
<dbReference type="Gene3D" id="3.40.30.10">
    <property type="entry name" value="Glutaredoxin"/>
    <property type="match status" value="1"/>
</dbReference>
<name>A0A212JIB0_9DELT</name>
<sequence>MDKPNLLINEISPYLLQHAHNPVDWFPWGEEAFTKARSEDKPVFLSIGYSTCHWCHVMEKESFEDPEVAAALNAGFVCIKVDREERPDIDAVYMAVCHALNGSGGWPLTVFLTPGKTAFFAGTYFPKEPRYGQRGLLELLGMISRAWKEDKNGLLAAGKQIAALFSDEKAAGPHALSRAAAEEAENQLERRYDARWGGFDSAPKFPAAHNILFLLRCHLLGIGRKPLAMAEHALRAMYQGGIFDHIGGGFSRYSTDEKWLAPHFEKMLYDNALLAMAYTEAFQITANPLYRGIAEKIFAYARREMTSPEGGFYSAQDADSEGEEGKYYTVTPDEIRRVLGEKDGRAFCEGYDVTGPGNFEGKSIPNLIGRAAALPDDATEVMLEKLYAYRLARYPLHKDDKTLTAWTALMAAAYAKAYRVFGKETYLHAAENALSFIARHLTGEGGRLRVSFRNGRAKGDGLLDDYAFLAWACLELYESTFRLDCLERARDLMSRALEAFSSPSGGLYLSPRDGERLLFSPKEYYDGAMPSGNSVAAWCLARLAALTGEESWRTAAERQLAGFGEWFEDRPSAVTFALTALLQVVYPAQELVCVLADEKEKAPLALALGGFAHPQTAVLVKAAQDEEGIGRIAPFAAAYPVPRRGAVYYLCQNRRCDAPTGDFETVRRKLLGESGPAGS</sequence>
<dbReference type="InterPro" id="IPR012341">
    <property type="entry name" value="6hp_glycosidase-like_sf"/>
</dbReference>
<dbReference type="InterPro" id="IPR008928">
    <property type="entry name" value="6-hairpin_glycosidase_sf"/>
</dbReference>
<evidence type="ECO:0000259" key="1">
    <source>
        <dbReference type="Pfam" id="PF03190"/>
    </source>
</evidence>
<feature type="domain" description="Spermatogenesis-associated protein 20-like TRX" evidence="1">
    <location>
        <begin position="5"/>
        <end position="162"/>
    </location>
</feature>
<dbReference type="InterPro" id="IPR024705">
    <property type="entry name" value="Ssp411"/>
</dbReference>
<proteinExistence type="predicted"/>
<dbReference type="SUPFAM" id="SSF52833">
    <property type="entry name" value="Thioredoxin-like"/>
    <property type="match status" value="1"/>
</dbReference>
<accession>A0A212JIB0</accession>